<dbReference type="RefSeq" id="WP_121840805.1">
    <property type="nucleotide sequence ID" value="NZ_ML014876.1"/>
</dbReference>
<evidence type="ECO:0008006" key="3">
    <source>
        <dbReference type="Google" id="ProtNLM"/>
    </source>
</evidence>
<dbReference type="NCBIfam" id="NF047593">
    <property type="entry name" value="IS66_ISAeme5_TnpA"/>
    <property type="match status" value="1"/>
</dbReference>
<reference evidence="1 2" key="1">
    <citation type="submission" date="2018-09" db="EMBL/GenBank/DDBJ databases">
        <title>Phylogeny of the Shewanellaceae, and recommendation for two new genera, Pseudoshewanella and Parashewanella.</title>
        <authorList>
            <person name="Wang G."/>
        </authorList>
    </citation>
    <scope>NUCLEOTIDE SEQUENCE [LARGE SCALE GENOMIC DNA]</scope>
    <source>
        <strain evidence="1 2">C51</strain>
    </source>
</reference>
<comment type="caution">
    <text evidence="1">The sequence shown here is derived from an EMBL/GenBank/DDBJ whole genome shotgun (WGS) entry which is preliminary data.</text>
</comment>
<dbReference type="OrthoDB" id="5769209at2"/>
<accession>A0A3L8PR85</accession>
<organism evidence="1 2">
    <name type="scientific">Parashewanella curva</name>
    <dbReference type="NCBI Taxonomy" id="2338552"/>
    <lineage>
        <taxon>Bacteria</taxon>
        <taxon>Pseudomonadati</taxon>
        <taxon>Pseudomonadota</taxon>
        <taxon>Gammaproteobacteria</taxon>
        <taxon>Alteromonadales</taxon>
        <taxon>Shewanellaceae</taxon>
        <taxon>Parashewanella</taxon>
    </lineage>
</organism>
<evidence type="ECO:0000313" key="2">
    <source>
        <dbReference type="Proteomes" id="UP000281474"/>
    </source>
</evidence>
<evidence type="ECO:0000313" key="1">
    <source>
        <dbReference type="EMBL" id="RLV57865.1"/>
    </source>
</evidence>
<protein>
    <recommendedName>
        <fullName evidence="3">IS66 family insertion sequence element accessory protein TnpB</fullName>
    </recommendedName>
</protein>
<dbReference type="AlphaFoldDB" id="A0A3L8PR85"/>
<keyword evidence="2" id="KW-1185">Reference proteome</keyword>
<sequence length="109" mass="12311">MRHQHRSPEEWLQLLEEQQNSGLTIGQFCHQKLIPIQSFHNAKAKIKRLRKEVDHVKAKAPPEFISIITATKGDEHDASLVLAHGATQLSIPKSTSAKWLSTLIKELNS</sequence>
<dbReference type="EMBL" id="QZEI01000127">
    <property type="protein sequence ID" value="RLV57865.1"/>
    <property type="molecule type" value="Genomic_DNA"/>
</dbReference>
<dbReference type="Proteomes" id="UP000281474">
    <property type="component" value="Unassembled WGS sequence"/>
</dbReference>
<proteinExistence type="predicted"/>
<name>A0A3L8PR85_9GAMM</name>
<gene>
    <name evidence="1" type="ORF">D5018_20305</name>
</gene>